<dbReference type="Pfam" id="PF20684">
    <property type="entry name" value="Fung_rhodopsin"/>
    <property type="match status" value="1"/>
</dbReference>
<evidence type="ECO:0000256" key="1">
    <source>
        <dbReference type="ARBA" id="ARBA00004141"/>
    </source>
</evidence>
<dbReference type="PANTHER" id="PTHR33048">
    <property type="entry name" value="PTH11-LIKE INTEGRAL MEMBRANE PROTEIN (AFU_ORTHOLOGUE AFUA_5G11245)"/>
    <property type="match status" value="1"/>
</dbReference>
<proteinExistence type="inferred from homology"/>
<keyword evidence="3 6" id="KW-1133">Transmembrane helix</keyword>
<evidence type="ECO:0000313" key="8">
    <source>
        <dbReference type="EMBL" id="KAK2599824.1"/>
    </source>
</evidence>
<dbReference type="InterPro" id="IPR052337">
    <property type="entry name" value="SAT4-like"/>
</dbReference>
<name>A0AAD9W0B2_PHOAM</name>
<comment type="caution">
    <text evidence="8">The sequence shown here is derived from an EMBL/GenBank/DDBJ whole genome shotgun (WGS) entry which is preliminary data.</text>
</comment>
<keyword evidence="9" id="KW-1185">Reference proteome</keyword>
<evidence type="ECO:0000256" key="5">
    <source>
        <dbReference type="ARBA" id="ARBA00038359"/>
    </source>
</evidence>
<feature type="transmembrane region" description="Helical" evidence="6">
    <location>
        <begin position="112"/>
        <end position="133"/>
    </location>
</feature>
<sequence length="375" mass="41041">MSSSAAKAACPPDIPEDVFNRQLFGVIPTTIVLVLSLLTYGLRIVARVKTSQRVSWDDYLMGLGLFLSLEPTICQYLLVANGLGHHLCNVPPVQAARFARISFALQRANQPVLFCVKTSILLFYLRVPVLIMASKVFSTKAYGNFRIWVYAGIAYTFMWGLATWIVNLTTCTPIAFFYDRTIKGGTCRNQVVSGTIAAVLSLVGDIYVLVLPLPALWQLKINTRKKVAVVGIFLLGSFGCVASVIRITEILKFSPLDGTYTQVYAATWTTLEQGVAIISGNLPLLGPLFRSFFASRGNTKASSYGLSRGMTSRVGTRVSRLGFRNDGPMNVTKISASSPKLFTFERLDDDEASIYGTGADDKSIIVKKQVEVSIS</sequence>
<evidence type="ECO:0000259" key="7">
    <source>
        <dbReference type="Pfam" id="PF20684"/>
    </source>
</evidence>
<comment type="similarity">
    <text evidence="5">Belongs to the SAT4 family.</text>
</comment>
<dbReference type="Proteomes" id="UP001265746">
    <property type="component" value="Unassembled WGS sequence"/>
</dbReference>
<protein>
    <recommendedName>
        <fullName evidence="7">Rhodopsin domain-containing protein</fullName>
    </recommendedName>
</protein>
<evidence type="ECO:0000313" key="9">
    <source>
        <dbReference type="Proteomes" id="UP001265746"/>
    </source>
</evidence>
<gene>
    <name evidence="8" type="ORF">N8I77_011547</name>
</gene>
<dbReference type="PANTHER" id="PTHR33048:SF47">
    <property type="entry name" value="INTEGRAL MEMBRANE PROTEIN-RELATED"/>
    <property type="match status" value="1"/>
</dbReference>
<feature type="domain" description="Rhodopsin" evidence="7">
    <location>
        <begin position="42"/>
        <end position="290"/>
    </location>
</feature>
<evidence type="ECO:0000256" key="6">
    <source>
        <dbReference type="SAM" id="Phobius"/>
    </source>
</evidence>
<reference evidence="8" key="1">
    <citation type="submission" date="2023-06" db="EMBL/GenBank/DDBJ databases">
        <authorList>
            <person name="Noh H."/>
        </authorList>
    </citation>
    <scope>NUCLEOTIDE SEQUENCE</scope>
    <source>
        <strain evidence="8">DUCC20226</strain>
    </source>
</reference>
<feature type="transmembrane region" description="Helical" evidence="6">
    <location>
        <begin position="153"/>
        <end position="178"/>
    </location>
</feature>
<keyword evidence="2 6" id="KW-0812">Transmembrane</keyword>
<accession>A0AAD9W0B2</accession>
<keyword evidence="4 6" id="KW-0472">Membrane</keyword>
<dbReference type="AlphaFoldDB" id="A0AAD9W0B2"/>
<evidence type="ECO:0000256" key="4">
    <source>
        <dbReference type="ARBA" id="ARBA00023136"/>
    </source>
</evidence>
<comment type="subcellular location">
    <subcellularLocation>
        <location evidence="1">Membrane</location>
        <topology evidence="1">Multi-pass membrane protein</topology>
    </subcellularLocation>
</comment>
<organism evidence="8 9">
    <name type="scientific">Phomopsis amygdali</name>
    <name type="common">Fusicoccum amygdali</name>
    <dbReference type="NCBI Taxonomy" id="1214568"/>
    <lineage>
        <taxon>Eukaryota</taxon>
        <taxon>Fungi</taxon>
        <taxon>Dikarya</taxon>
        <taxon>Ascomycota</taxon>
        <taxon>Pezizomycotina</taxon>
        <taxon>Sordariomycetes</taxon>
        <taxon>Sordariomycetidae</taxon>
        <taxon>Diaporthales</taxon>
        <taxon>Diaporthaceae</taxon>
        <taxon>Diaporthe</taxon>
    </lineage>
</organism>
<feature type="transmembrane region" description="Helical" evidence="6">
    <location>
        <begin position="190"/>
        <end position="215"/>
    </location>
</feature>
<feature type="transmembrane region" description="Helical" evidence="6">
    <location>
        <begin position="23"/>
        <end position="46"/>
    </location>
</feature>
<dbReference type="GO" id="GO:0016020">
    <property type="term" value="C:membrane"/>
    <property type="evidence" value="ECO:0007669"/>
    <property type="project" value="UniProtKB-SubCell"/>
</dbReference>
<dbReference type="InterPro" id="IPR049326">
    <property type="entry name" value="Rhodopsin_dom_fungi"/>
</dbReference>
<feature type="transmembrane region" description="Helical" evidence="6">
    <location>
        <begin position="227"/>
        <end position="245"/>
    </location>
</feature>
<evidence type="ECO:0000256" key="2">
    <source>
        <dbReference type="ARBA" id="ARBA00022692"/>
    </source>
</evidence>
<dbReference type="EMBL" id="JAUJFL010000007">
    <property type="protein sequence ID" value="KAK2599824.1"/>
    <property type="molecule type" value="Genomic_DNA"/>
</dbReference>
<evidence type="ECO:0000256" key="3">
    <source>
        <dbReference type="ARBA" id="ARBA00022989"/>
    </source>
</evidence>